<dbReference type="GO" id="GO:0005829">
    <property type="term" value="C:cytosol"/>
    <property type="evidence" value="ECO:0007669"/>
    <property type="project" value="TreeGrafter"/>
</dbReference>
<dbReference type="EMBL" id="AUZZ01009836">
    <property type="protein sequence ID" value="EQD32415.1"/>
    <property type="molecule type" value="Genomic_DNA"/>
</dbReference>
<gene>
    <name evidence="2" type="ORF">B2A_13585</name>
</gene>
<feature type="compositionally biased region" description="Basic and acidic residues" evidence="1">
    <location>
        <begin position="1"/>
        <end position="10"/>
    </location>
</feature>
<protein>
    <submittedName>
        <fullName evidence="2">Protein containing DUF179</fullName>
    </submittedName>
</protein>
<dbReference type="HAMAP" id="MF_00758">
    <property type="entry name" value="UPF0301"/>
    <property type="match status" value="1"/>
</dbReference>
<evidence type="ECO:0000313" key="2">
    <source>
        <dbReference type="EMBL" id="EQD32415.1"/>
    </source>
</evidence>
<reference evidence="2" key="1">
    <citation type="submission" date="2013-08" db="EMBL/GenBank/DDBJ databases">
        <authorList>
            <person name="Mendez C."/>
            <person name="Richter M."/>
            <person name="Ferrer M."/>
            <person name="Sanchez J."/>
        </authorList>
    </citation>
    <scope>NUCLEOTIDE SEQUENCE</scope>
</reference>
<dbReference type="Gene3D" id="3.40.1740.10">
    <property type="entry name" value="VC0467-like"/>
    <property type="match status" value="1"/>
</dbReference>
<dbReference type="InterPro" id="IPR003774">
    <property type="entry name" value="AlgH-like"/>
</dbReference>
<reference evidence="2" key="2">
    <citation type="journal article" date="2014" name="ISME J.">
        <title>Microbial stratification in low pH oxic and suboxic macroscopic growths along an acid mine drainage.</title>
        <authorList>
            <person name="Mendez-Garcia C."/>
            <person name="Mesa V."/>
            <person name="Sprenger R.R."/>
            <person name="Richter M."/>
            <person name="Diez M.S."/>
            <person name="Solano J."/>
            <person name="Bargiela R."/>
            <person name="Golyshina O.V."/>
            <person name="Manteca A."/>
            <person name="Ramos J.L."/>
            <person name="Gallego J.R."/>
            <person name="Llorente I."/>
            <person name="Martins Dos Santos V.A."/>
            <person name="Jensen O.N."/>
            <person name="Pelaez A.I."/>
            <person name="Sanchez J."/>
            <person name="Ferrer M."/>
        </authorList>
    </citation>
    <scope>NUCLEOTIDE SEQUENCE</scope>
</reference>
<dbReference type="PANTHER" id="PTHR30327:SF1">
    <property type="entry name" value="UPF0301 PROTEIN YQGE"/>
    <property type="match status" value="1"/>
</dbReference>
<proteinExistence type="inferred from homology"/>
<dbReference type="AlphaFoldDB" id="T0ZRF7"/>
<feature type="region of interest" description="Disordered" evidence="1">
    <location>
        <begin position="1"/>
        <end position="30"/>
    </location>
</feature>
<accession>T0ZRF7</accession>
<evidence type="ECO:0000256" key="1">
    <source>
        <dbReference type="SAM" id="MobiDB-lite"/>
    </source>
</evidence>
<sequence length="216" mass="23248">MGEQSGKPDDTAESAAQMEQRAAGECGPRPSDFASLANHLLIAMPSLSDPNFMQTVALICEHTDRGALGIVLNKPLPMRLSDVLSQMQITPSSEIIAEQPVLRGGPVHTDRGFVLHRPGGQWDHTHKVSDAIQVTTSRDVLAAMARGEGPADAFIALGYAGWEAGQLEREILENAWISVPVDARVVFDLPFNERWSGAWHLLGVEVGQLSLTAGHA</sequence>
<comment type="caution">
    <text evidence="2">The sequence shown here is derived from an EMBL/GenBank/DDBJ whole genome shotgun (WGS) entry which is preliminary data.</text>
</comment>
<dbReference type="SUPFAM" id="SSF143456">
    <property type="entry name" value="VC0467-like"/>
    <property type="match status" value="1"/>
</dbReference>
<dbReference type="PANTHER" id="PTHR30327">
    <property type="entry name" value="UNCHARACTERIZED PROTEIN YQGE"/>
    <property type="match status" value="1"/>
</dbReference>
<dbReference type="NCBIfam" id="NF001266">
    <property type="entry name" value="PRK00228.1-1"/>
    <property type="match status" value="1"/>
</dbReference>
<name>T0ZRF7_9ZZZZ</name>
<organism evidence="2">
    <name type="scientific">mine drainage metagenome</name>
    <dbReference type="NCBI Taxonomy" id="410659"/>
    <lineage>
        <taxon>unclassified sequences</taxon>
        <taxon>metagenomes</taxon>
        <taxon>ecological metagenomes</taxon>
    </lineage>
</organism>
<dbReference type="Pfam" id="PF02622">
    <property type="entry name" value="DUF179"/>
    <property type="match status" value="1"/>
</dbReference>